<comment type="caution">
    <text evidence="1">The sequence shown here is derived from an EMBL/GenBank/DDBJ whole genome shotgun (WGS) entry which is preliminary data.</text>
</comment>
<name>A0AAN7V052_9PEZI</name>
<keyword evidence="2" id="KW-1185">Reference proteome</keyword>
<evidence type="ECO:0000313" key="1">
    <source>
        <dbReference type="EMBL" id="KAK5637188.1"/>
    </source>
</evidence>
<reference evidence="1 2" key="1">
    <citation type="submission" date="2023-10" db="EMBL/GenBank/DDBJ databases">
        <title>Draft genome sequence of Xylaria bambusicola isolate GMP-LS, the root and basal stem rot pathogen of sugarcane in Indonesia.</title>
        <authorList>
            <person name="Selvaraj P."/>
            <person name="Muralishankar V."/>
            <person name="Muruganantham S."/>
            <person name="Sp S."/>
            <person name="Haryani S."/>
            <person name="Lau K.J.X."/>
            <person name="Naqvi N.I."/>
        </authorList>
    </citation>
    <scope>NUCLEOTIDE SEQUENCE [LARGE SCALE GENOMIC DNA]</scope>
    <source>
        <strain evidence="1">GMP-LS</strain>
    </source>
</reference>
<evidence type="ECO:0000313" key="2">
    <source>
        <dbReference type="Proteomes" id="UP001305414"/>
    </source>
</evidence>
<accession>A0AAN7V052</accession>
<dbReference type="Proteomes" id="UP001305414">
    <property type="component" value="Unassembled WGS sequence"/>
</dbReference>
<dbReference type="EMBL" id="JAWHQM010000096">
    <property type="protein sequence ID" value="KAK5637188.1"/>
    <property type="molecule type" value="Genomic_DNA"/>
</dbReference>
<organism evidence="1 2">
    <name type="scientific">Xylaria bambusicola</name>
    <dbReference type="NCBI Taxonomy" id="326684"/>
    <lineage>
        <taxon>Eukaryota</taxon>
        <taxon>Fungi</taxon>
        <taxon>Dikarya</taxon>
        <taxon>Ascomycota</taxon>
        <taxon>Pezizomycotina</taxon>
        <taxon>Sordariomycetes</taxon>
        <taxon>Xylariomycetidae</taxon>
        <taxon>Xylariales</taxon>
        <taxon>Xylariaceae</taxon>
        <taxon>Xylaria</taxon>
    </lineage>
</organism>
<dbReference type="AlphaFoldDB" id="A0AAN7V052"/>
<sequence length="86" mass="9656">MEAVIQILDSDHENCLNTIREVIVDGHGSTKLQVLKFNESYRVNNMRFNDVSQADRGINSHGGIACSGEHLNPWSQEFLIQEGSQL</sequence>
<proteinExistence type="predicted"/>
<protein>
    <submittedName>
        <fullName evidence="1">Uncharacterized protein</fullName>
    </submittedName>
</protein>
<gene>
    <name evidence="1" type="ORF">RRF57_012900</name>
</gene>